<proteinExistence type="predicted"/>
<dbReference type="Proteomes" id="UP001623348">
    <property type="component" value="Unassembled WGS sequence"/>
</dbReference>
<dbReference type="InterPro" id="IPR036352">
    <property type="entry name" value="Semap_dom_sf"/>
</dbReference>
<evidence type="ECO:0000313" key="2">
    <source>
        <dbReference type="Proteomes" id="UP001623348"/>
    </source>
</evidence>
<reference evidence="1 2" key="1">
    <citation type="submission" date="2024-06" db="EMBL/GenBank/DDBJ databases">
        <title>The draft genome of Grus japonensis, version 3.</title>
        <authorList>
            <person name="Nabeshima K."/>
            <person name="Suzuki S."/>
            <person name="Onuma M."/>
        </authorList>
    </citation>
    <scope>NUCLEOTIDE SEQUENCE [LARGE SCALE GENOMIC DNA]</scope>
    <source>
        <strain evidence="1 2">451A</strain>
    </source>
</reference>
<dbReference type="Gene3D" id="2.130.10.10">
    <property type="entry name" value="YVTN repeat-like/Quinoprotein amine dehydrogenase"/>
    <property type="match status" value="1"/>
</dbReference>
<protein>
    <submittedName>
        <fullName evidence="1">Plexin-A4</fullName>
    </submittedName>
</protein>
<name>A0ABC9VR22_GRUJA</name>
<sequence length="128" mass="14142">MEISEPFPPRQSEPGEIRVDGTTKNTLEYEIVQVVDTGPILRDMAFSVDHEHLYIMSEKQVPKQKKAMRDFGGVMAGALQCNFSGGHQSKCDTFTHTLGFNDSLSKYYPHDLGSSATTLLADHASLPP</sequence>
<gene>
    <name evidence="1" type="ORF">GRJ2_000012300</name>
</gene>
<dbReference type="SUPFAM" id="SSF101912">
    <property type="entry name" value="Sema domain"/>
    <property type="match status" value="1"/>
</dbReference>
<dbReference type="InterPro" id="IPR015943">
    <property type="entry name" value="WD40/YVTN_repeat-like_dom_sf"/>
</dbReference>
<dbReference type="EMBL" id="BAAFJT010000001">
    <property type="protein sequence ID" value="GAB0175471.1"/>
    <property type="molecule type" value="Genomic_DNA"/>
</dbReference>
<keyword evidence="2" id="KW-1185">Reference proteome</keyword>
<comment type="caution">
    <text evidence="1">The sequence shown here is derived from an EMBL/GenBank/DDBJ whole genome shotgun (WGS) entry which is preliminary data.</text>
</comment>
<organism evidence="1 2">
    <name type="scientific">Grus japonensis</name>
    <name type="common">Japanese crane</name>
    <name type="synonym">Red-crowned crane</name>
    <dbReference type="NCBI Taxonomy" id="30415"/>
    <lineage>
        <taxon>Eukaryota</taxon>
        <taxon>Metazoa</taxon>
        <taxon>Chordata</taxon>
        <taxon>Craniata</taxon>
        <taxon>Vertebrata</taxon>
        <taxon>Euteleostomi</taxon>
        <taxon>Archelosauria</taxon>
        <taxon>Archosauria</taxon>
        <taxon>Dinosauria</taxon>
        <taxon>Saurischia</taxon>
        <taxon>Theropoda</taxon>
        <taxon>Coelurosauria</taxon>
        <taxon>Aves</taxon>
        <taxon>Neognathae</taxon>
        <taxon>Neoaves</taxon>
        <taxon>Gruiformes</taxon>
        <taxon>Gruidae</taxon>
        <taxon>Grus</taxon>
    </lineage>
</organism>
<dbReference type="AlphaFoldDB" id="A0ABC9VR22"/>
<evidence type="ECO:0000313" key="1">
    <source>
        <dbReference type="EMBL" id="GAB0175471.1"/>
    </source>
</evidence>
<accession>A0ABC9VR22</accession>